<dbReference type="RefSeq" id="WP_014032124.1">
    <property type="nucleotide sequence ID" value="NC_015945.1"/>
</dbReference>
<evidence type="ECO:0000256" key="1">
    <source>
        <dbReference type="SAM" id="SignalP"/>
    </source>
</evidence>
<keyword evidence="3" id="KW-1185">Reference proteome</keyword>
<proteinExistence type="predicted"/>
<dbReference type="OrthoDB" id="1091850at2"/>
<dbReference type="KEGG" id="mrs:Murru_0793"/>
<feature type="signal peptide" evidence="1">
    <location>
        <begin position="1"/>
        <end position="21"/>
    </location>
</feature>
<feature type="chain" id="PRO_5003435371" description="HmuY protein" evidence="1">
    <location>
        <begin position="22"/>
        <end position="508"/>
    </location>
</feature>
<dbReference type="HOGENOM" id="CLU_047103_0_0_10"/>
<dbReference type="eggNOG" id="ENOG502Z833">
    <property type="taxonomic scope" value="Bacteria"/>
</dbReference>
<dbReference type="AlphaFoldDB" id="G2PK68"/>
<dbReference type="InterPro" id="IPR038081">
    <property type="entry name" value="CalX-like_sf"/>
</dbReference>
<dbReference type="Pfam" id="PF14064">
    <property type="entry name" value="HmuY"/>
    <property type="match status" value="1"/>
</dbReference>
<dbReference type="CDD" id="cd12105">
    <property type="entry name" value="HmuY"/>
    <property type="match status" value="1"/>
</dbReference>
<gene>
    <name evidence="2" type="ordered locus">Murru_0793</name>
</gene>
<evidence type="ECO:0000313" key="2">
    <source>
        <dbReference type="EMBL" id="AEM69842.1"/>
    </source>
</evidence>
<name>G2PK68_ALLRU</name>
<reference evidence="2 3" key="2">
    <citation type="journal article" date="2012" name="Stand. Genomic Sci.">
        <title>Complete genome sequence of the facultatively anaerobic, appendaged bacterium Muricauda ruestringensis type strain (B1(T)).</title>
        <authorList>
            <person name="Huntemann M."/>
            <person name="Teshima H."/>
            <person name="Lapidus A."/>
            <person name="Nolan M."/>
            <person name="Lucas S."/>
            <person name="Hammon N."/>
            <person name="Deshpande S."/>
            <person name="Cheng J.F."/>
            <person name="Tapia R."/>
            <person name="Goodwin L.A."/>
            <person name="Pitluck S."/>
            <person name="Liolios K."/>
            <person name="Pagani I."/>
            <person name="Ivanova N."/>
            <person name="Mavromatis K."/>
            <person name="Mikhailova N."/>
            <person name="Pati A."/>
            <person name="Chen A."/>
            <person name="Palaniappan K."/>
            <person name="Land M."/>
            <person name="Hauser L."/>
            <person name="Pan C."/>
            <person name="Brambilla E.M."/>
            <person name="Rohde M."/>
            <person name="Spring S."/>
            <person name="Goker M."/>
            <person name="Detter J.C."/>
            <person name="Bristow J."/>
            <person name="Eisen J.A."/>
            <person name="Markowitz V."/>
            <person name="Hugenholtz P."/>
            <person name="Kyrpides N.C."/>
            <person name="Klenk H.P."/>
            <person name="Woyke T."/>
        </authorList>
    </citation>
    <scope>NUCLEOTIDE SEQUENCE [LARGE SCALE GENOMIC DNA]</scope>
    <source>
        <strain evidence="3">DSM 13258 / LMG 19739 / B1</strain>
    </source>
</reference>
<accession>G2PK68</accession>
<dbReference type="PROSITE" id="PS51257">
    <property type="entry name" value="PROKAR_LIPOPROTEIN"/>
    <property type="match status" value="1"/>
</dbReference>
<evidence type="ECO:0008006" key="4">
    <source>
        <dbReference type="Google" id="ProtNLM"/>
    </source>
</evidence>
<evidence type="ECO:0000313" key="3">
    <source>
        <dbReference type="Proteomes" id="UP000008908"/>
    </source>
</evidence>
<dbReference type="STRING" id="886377.Murru_0793"/>
<reference evidence="3" key="1">
    <citation type="submission" date="2011-08" db="EMBL/GenBank/DDBJ databases">
        <title>The complete genome of Muricauda ruestringensis DSM 13258.</title>
        <authorList>
            <person name="Lucas S."/>
            <person name="Han J."/>
            <person name="Lapidus A."/>
            <person name="Bruce D."/>
            <person name="Goodwin L."/>
            <person name="Pitluck S."/>
            <person name="Peters L."/>
            <person name="Kyrpides N."/>
            <person name="Mavromatis K."/>
            <person name="Ivanova N."/>
            <person name="Ovchinnikova G."/>
            <person name="Teshima H."/>
            <person name="Detter J.C."/>
            <person name="Tapia R."/>
            <person name="Han C."/>
            <person name="Land M."/>
            <person name="Hauser L."/>
            <person name="Markowitz V."/>
            <person name="Cheng J.-F."/>
            <person name="Hugenholtz P."/>
            <person name="Woyke T."/>
            <person name="Wu D."/>
            <person name="Spring S."/>
            <person name="Schroeder M."/>
            <person name="Brambilla E."/>
            <person name="Klenk H.-P."/>
            <person name="Eisen J.A."/>
        </authorList>
    </citation>
    <scope>NUCLEOTIDE SEQUENCE [LARGE SCALE GENOMIC DNA]</scope>
    <source>
        <strain evidence="3">DSM 13258 / LMG 19739 / B1</strain>
    </source>
</reference>
<dbReference type="Proteomes" id="UP000008908">
    <property type="component" value="Chromosome"/>
</dbReference>
<sequence>MRKTILLKAIALLLIISSCSDDDDGQDLIDFTVNFSSETVNASEEDTTSEITLNFSRSASEAGTITVAYAGTNAEYGTDFTTSPDGASGTLSIPVAIGDQSASFTFTKLEDAIEGETKSVTFSIDGFDNTDWSQGATASTLVSFTPIAATSGVVDSENGGATIPNQVYFDFSSATQTTVQRDTWEIALYNGAENHVFLNSALAVSAVELIGVTDLLAITETSNLSEPMELMGLNAMFQPEPVTVNTVSELLEGLPVSYNQYGNLDEGISFTDNPEGTLEDTAFSEISTTAEENYVYIVSLGNEIPIEEELEESIEPGTINTSGDHRGFLKVRILSDGNSYTIQYADLAETESYNEVTVSKDDAYNLTAFSLTNGETVSVEPTKEQWDINLSGVFAYYGDSGGLVAGLTYSDYVVHNNLGGAGVYQVIVEGDAPTYANFSMDNVEEASFVFNNRSYIGTGWRQPYGGPIYEDRYYVLKDIDGNYYKFMFTAYTSTEGERGHYQFTYERL</sequence>
<dbReference type="Gene3D" id="2.60.40.2030">
    <property type="match status" value="1"/>
</dbReference>
<protein>
    <recommendedName>
        <fullName evidence="4">HmuY protein</fullName>
    </recommendedName>
</protein>
<keyword evidence="1" id="KW-0732">Signal</keyword>
<dbReference type="EMBL" id="CP002999">
    <property type="protein sequence ID" value="AEM69842.1"/>
    <property type="molecule type" value="Genomic_DNA"/>
</dbReference>
<dbReference type="InterPro" id="IPR025921">
    <property type="entry name" value="HmuY"/>
</dbReference>
<organism evidence="2 3">
    <name type="scientific">Allomuricauda ruestringensis (strain DSM 13258 / CIP 107369 / LMG 19739 / B1)</name>
    <name type="common">Muricauda ruestringensis</name>
    <dbReference type="NCBI Taxonomy" id="886377"/>
    <lineage>
        <taxon>Bacteria</taxon>
        <taxon>Pseudomonadati</taxon>
        <taxon>Bacteroidota</taxon>
        <taxon>Flavobacteriia</taxon>
        <taxon>Flavobacteriales</taxon>
        <taxon>Flavobacteriaceae</taxon>
        <taxon>Flagellimonas</taxon>
    </lineage>
</organism>